<evidence type="ECO:0000313" key="2">
    <source>
        <dbReference type="Proteomes" id="UP001152607"/>
    </source>
</evidence>
<dbReference type="OrthoDB" id="10596979at2759"/>
<gene>
    <name evidence="1" type="ORF">PDIGIT_LOCUS6248</name>
</gene>
<dbReference type="AlphaFoldDB" id="A0A9W4UBK6"/>
<protein>
    <submittedName>
        <fullName evidence="1">Uncharacterized protein</fullName>
    </submittedName>
</protein>
<dbReference type="EMBL" id="CAOQHR010000004">
    <property type="protein sequence ID" value="CAI6333211.1"/>
    <property type="molecule type" value="Genomic_DNA"/>
</dbReference>
<dbReference type="Proteomes" id="UP001152607">
    <property type="component" value="Unassembled WGS sequence"/>
</dbReference>
<proteinExistence type="predicted"/>
<name>A0A9W4UBK6_9PLEO</name>
<evidence type="ECO:0000313" key="1">
    <source>
        <dbReference type="EMBL" id="CAI6333211.1"/>
    </source>
</evidence>
<organism evidence="1 2">
    <name type="scientific">Periconia digitata</name>
    <dbReference type="NCBI Taxonomy" id="1303443"/>
    <lineage>
        <taxon>Eukaryota</taxon>
        <taxon>Fungi</taxon>
        <taxon>Dikarya</taxon>
        <taxon>Ascomycota</taxon>
        <taxon>Pezizomycotina</taxon>
        <taxon>Dothideomycetes</taxon>
        <taxon>Pleosporomycetidae</taxon>
        <taxon>Pleosporales</taxon>
        <taxon>Massarineae</taxon>
        <taxon>Periconiaceae</taxon>
        <taxon>Periconia</taxon>
    </lineage>
</organism>
<reference evidence="1" key="1">
    <citation type="submission" date="2023-01" db="EMBL/GenBank/DDBJ databases">
        <authorList>
            <person name="Van Ghelder C."/>
            <person name="Rancurel C."/>
        </authorList>
    </citation>
    <scope>NUCLEOTIDE SEQUENCE</scope>
    <source>
        <strain evidence="1">CNCM I-4278</strain>
    </source>
</reference>
<sequence length="205" mass="23623">MITFGSFSLAAPPLLLPCYPDWIQQPCSSTRPPWARDISRQSFREHAPLITLDQAILINTPFVGSYYLDDPQSYFRSAPVPVALAVFARFAPLPTSISSSSSSSSSSCTSSPSPSAYYYLPDSLWLAIRLIYTCPRDSDRHTSLTWVRYSDFRTFLEHHCMKPSHQIFEPKQMFRTRNGEMQRGMNLDLRSVWREWRFPDLRLDV</sequence>
<accession>A0A9W4UBK6</accession>
<keyword evidence="2" id="KW-1185">Reference proteome</keyword>
<comment type="caution">
    <text evidence="1">The sequence shown here is derived from an EMBL/GenBank/DDBJ whole genome shotgun (WGS) entry which is preliminary data.</text>
</comment>